<evidence type="ECO:0000313" key="2">
    <source>
        <dbReference type="Proteomes" id="UP000229526"/>
    </source>
</evidence>
<sequence>MSKQMVFGIGFVVVIGLVFVLFGGGDQQIAPQAQAHEAVVYREATCGCCSQYVAYLKRKGYEVDDRVVSNINEIKAQHMIPQEMMSCHTTMIDGYVIEGHMPLEVIEKLLAERPEDLRGIALPGMPSGSPGMPGAKQGSFQIHGLMYDSIEGGRVGMMREFMRF</sequence>
<evidence type="ECO:0000313" key="1">
    <source>
        <dbReference type="EMBL" id="PIR86810.1"/>
    </source>
</evidence>
<comment type="caution">
    <text evidence="1">The sequence shown here is derived from an EMBL/GenBank/DDBJ whole genome shotgun (WGS) entry which is preliminary data.</text>
</comment>
<organism evidence="1 2">
    <name type="scientific">Candidatus Harrisonbacteria bacterium CG10_big_fil_rev_8_21_14_0_10_49_15</name>
    <dbReference type="NCBI Taxonomy" id="1974587"/>
    <lineage>
        <taxon>Bacteria</taxon>
        <taxon>Candidatus Harrisoniibacteriota</taxon>
    </lineage>
</organism>
<dbReference type="InterPro" id="IPR007332">
    <property type="entry name" value="DUF411"/>
</dbReference>
<gene>
    <name evidence="1" type="ORF">COU11_03845</name>
</gene>
<reference evidence="2" key="1">
    <citation type="submission" date="2017-09" db="EMBL/GenBank/DDBJ databases">
        <title>Depth-based differentiation of microbial function through sediment-hosted aquifers and enrichment of novel symbionts in the deep terrestrial subsurface.</title>
        <authorList>
            <person name="Probst A.J."/>
            <person name="Ladd B."/>
            <person name="Jarett J.K."/>
            <person name="Geller-Mcgrath D.E."/>
            <person name="Sieber C.M.K."/>
            <person name="Emerson J.B."/>
            <person name="Anantharaman K."/>
            <person name="Thomas B.C."/>
            <person name="Malmstrom R."/>
            <person name="Stieglmeier M."/>
            <person name="Klingl A."/>
            <person name="Woyke T."/>
            <person name="Ryan C.M."/>
            <person name="Banfield J.F."/>
        </authorList>
    </citation>
    <scope>NUCLEOTIDE SEQUENCE [LARGE SCALE GENOMIC DNA]</scope>
</reference>
<dbReference type="EMBL" id="PFBD01000025">
    <property type="protein sequence ID" value="PIR86810.1"/>
    <property type="molecule type" value="Genomic_DNA"/>
</dbReference>
<dbReference type="SUPFAM" id="SSF52833">
    <property type="entry name" value="Thioredoxin-like"/>
    <property type="match status" value="1"/>
</dbReference>
<dbReference type="InterPro" id="IPR036249">
    <property type="entry name" value="Thioredoxin-like_sf"/>
</dbReference>
<dbReference type="Pfam" id="PF04214">
    <property type="entry name" value="DUF411"/>
    <property type="match status" value="1"/>
</dbReference>
<name>A0A2H0UKA1_9BACT</name>
<proteinExistence type="predicted"/>
<dbReference type="Proteomes" id="UP000229526">
    <property type="component" value="Unassembled WGS sequence"/>
</dbReference>
<dbReference type="AlphaFoldDB" id="A0A2H0UKA1"/>
<accession>A0A2H0UKA1</accession>
<protein>
    <submittedName>
        <fullName evidence="1">CopG family transcriptional regulator</fullName>
    </submittedName>
</protein>